<dbReference type="Proteomes" id="UP000182961">
    <property type="component" value="Unassembled WGS sequence"/>
</dbReference>
<keyword evidence="1" id="KW-0732">Signal</keyword>
<gene>
    <name evidence="2" type="ORF">SAMN05444143_11070</name>
</gene>
<evidence type="ECO:0000313" key="2">
    <source>
        <dbReference type="EMBL" id="SFN31994.1"/>
    </source>
</evidence>
<evidence type="ECO:0000256" key="1">
    <source>
        <dbReference type="SAM" id="SignalP"/>
    </source>
</evidence>
<dbReference type="RefSeq" id="WP_024981674.1">
    <property type="nucleotide sequence ID" value="NZ_CBCRUM010000018.1"/>
</dbReference>
<protein>
    <recommendedName>
        <fullName evidence="4">NVEALA protein</fullName>
    </recommendedName>
</protein>
<organism evidence="2 3">
    <name type="scientific">Flavobacterium succinicans</name>
    <dbReference type="NCBI Taxonomy" id="29536"/>
    <lineage>
        <taxon>Bacteria</taxon>
        <taxon>Pseudomonadati</taxon>
        <taxon>Bacteroidota</taxon>
        <taxon>Flavobacteriia</taxon>
        <taxon>Flavobacteriales</taxon>
        <taxon>Flavobacteriaceae</taxon>
        <taxon>Flavobacterium</taxon>
    </lineage>
</organism>
<evidence type="ECO:0000313" key="3">
    <source>
        <dbReference type="Proteomes" id="UP000182961"/>
    </source>
</evidence>
<name>A0A1I4Y1P5_9FLAO</name>
<feature type="signal peptide" evidence="1">
    <location>
        <begin position="1"/>
        <end position="19"/>
    </location>
</feature>
<proteinExistence type="predicted"/>
<evidence type="ECO:0008006" key="4">
    <source>
        <dbReference type="Google" id="ProtNLM"/>
    </source>
</evidence>
<dbReference type="eggNOG" id="ENOG5030YV6">
    <property type="taxonomic scope" value="Bacteria"/>
</dbReference>
<dbReference type="AlphaFoldDB" id="A0A1I4Y1P5"/>
<dbReference type="EMBL" id="FOUT01000010">
    <property type="protein sequence ID" value="SFN31994.1"/>
    <property type="molecule type" value="Genomic_DNA"/>
</dbReference>
<sequence length="88" mass="9014">MKTTILRAFVLPIAAFALASAGAVSTNTSEVSKADVLIPAFIHNPSVNDCQEVPDVNCAPGNGPACLSGGNIAYGGSKTSCNQQLHRN</sequence>
<feature type="chain" id="PRO_5010198629" description="NVEALA protein" evidence="1">
    <location>
        <begin position="20"/>
        <end position="88"/>
    </location>
</feature>
<keyword evidence="3" id="KW-1185">Reference proteome</keyword>
<accession>A0A1I4Y1P5</accession>
<reference evidence="3" key="1">
    <citation type="submission" date="2016-10" db="EMBL/GenBank/DDBJ databases">
        <authorList>
            <person name="Varghese N."/>
            <person name="Submissions S."/>
        </authorList>
    </citation>
    <scope>NUCLEOTIDE SEQUENCE [LARGE SCALE GENOMIC DNA]</scope>
    <source>
        <strain evidence="3">DSM 4002</strain>
    </source>
</reference>